<evidence type="ECO:0000313" key="2">
    <source>
        <dbReference type="EMBL" id="BBO75845.1"/>
    </source>
</evidence>
<gene>
    <name evidence="2" type="ORF">DSCW_32620</name>
</gene>
<evidence type="ECO:0000313" key="3">
    <source>
        <dbReference type="Proteomes" id="UP000427769"/>
    </source>
</evidence>
<dbReference type="OrthoDB" id="9843977at2"/>
<protein>
    <submittedName>
        <fullName evidence="2">Uncharacterized protein</fullName>
    </submittedName>
</protein>
<keyword evidence="3" id="KW-1185">Reference proteome</keyword>
<name>A0A5K7Z564_9BACT</name>
<sequence length="100" mass="11760">MNAALILDWPMLLAILAVLAYFELMRRLDRYWANRNPLTDEERLWNHARNQGISEHEVFKRAAAGWSRGPQTADADFKAYLKTGDLPHYVRDYLRKLKTL</sequence>
<dbReference type="Proteomes" id="UP000427769">
    <property type="component" value="Chromosome"/>
</dbReference>
<evidence type="ECO:0000256" key="1">
    <source>
        <dbReference type="SAM" id="Phobius"/>
    </source>
</evidence>
<keyword evidence="1" id="KW-0472">Membrane</keyword>
<keyword evidence="1" id="KW-0812">Transmembrane</keyword>
<reference evidence="2 3" key="1">
    <citation type="submission" date="2019-11" db="EMBL/GenBank/DDBJ databases">
        <title>Comparative genomics of hydrocarbon-degrading Desulfosarcina strains.</title>
        <authorList>
            <person name="Watanabe M."/>
            <person name="Kojima H."/>
            <person name="Fukui M."/>
        </authorList>
    </citation>
    <scope>NUCLEOTIDE SEQUENCE [LARGE SCALE GENOMIC DNA]</scope>
    <source>
        <strain evidence="2 3">PP31</strain>
    </source>
</reference>
<dbReference type="RefSeq" id="WP_155304730.1">
    <property type="nucleotide sequence ID" value="NZ_AP021875.1"/>
</dbReference>
<dbReference type="KEGG" id="dwd:DSCW_32620"/>
<proteinExistence type="predicted"/>
<feature type="transmembrane region" description="Helical" evidence="1">
    <location>
        <begin position="6"/>
        <end position="25"/>
    </location>
</feature>
<accession>A0A5K7Z564</accession>
<dbReference type="EMBL" id="AP021875">
    <property type="protein sequence ID" value="BBO75845.1"/>
    <property type="molecule type" value="Genomic_DNA"/>
</dbReference>
<keyword evidence="1" id="KW-1133">Transmembrane helix</keyword>
<dbReference type="AlphaFoldDB" id="A0A5K7Z564"/>
<organism evidence="2 3">
    <name type="scientific">Desulfosarcina widdelii</name>
    <dbReference type="NCBI Taxonomy" id="947919"/>
    <lineage>
        <taxon>Bacteria</taxon>
        <taxon>Pseudomonadati</taxon>
        <taxon>Thermodesulfobacteriota</taxon>
        <taxon>Desulfobacteria</taxon>
        <taxon>Desulfobacterales</taxon>
        <taxon>Desulfosarcinaceae</taxon>
        <taxon>Desulfosarcina</taxon>
    </lineage>
</organism>